<proteinExistence type="inferred from homology"/>
<dbReference type="InterPro" id="IPR015943">
    <property type="entry name" value="WD40/YVTN_repeat-like_dom_sf"/>
</dbReference>
<dbReference type="GO" id="GO:0017057">
    <property type="term" value="F:6-phosphogluconolactonase activity"/>
    <property type="evidence" value="ECO:0007669"/>
    <property type="project" value="TreeGrafter"/>
</dbReference>
<gene>
    <name evidence="2" type="ORF">RHS04_09043</name>
</gene>
<dbReference type="PANTHER" id="PTHR30344:SF7">
    <property type="entry name" value="DUF2415 DOMAIN-CONTAINING PROTEIN"/>
    <property type="match status" value="1"/>
</dbReference>
<dbReference type="InterPro" id="IPR011048">
    <property type="entry name" value="Haem_d1_sf"/>
</dbReference>
<accession>A0A8H7LIM7</accession>
<evidence type="ECO:0000313" key="2">
    <source>
        <dbReference type="EMBL" id="KAF8668228.1"/>
    </source>
</evidence>
<evidence type="ECO:0000313" key="3">
    <source>
        <dbReference type="Proteomes" id="UP000650582"/>
    </source>
</evidence>
<name>A0A8H7LIM7_9AGAM</name>
<dbReference type="GO" id="GO:0016853">
    <property type="term" value="F:isomerase activity"/>
    <property type="evidence" value="ECO:0007669"/>
    <property type="project" value="UniProtKB-KW"/>
</dbReference>
<keyword evidence="2" id="KW-0413">Isomerase</keyword>
<protein>
    <submittedName>
        <fullName evidence="2">Isomerase YbhE</fullName>
    </submittedName>
</protein>
<dbReference type="Pfam" id="PF10282">
    <property type="entry name" value="Lactonase"/>
    <property type="match status" value="1"/>
</dbReference>
<dbReference type="EMBL" id="JACYCC010000345">
    <property type="protein sequence ID" value="KAF8668228.1"/>
    <property type="molecule type" value="Genomic_DNA"/>
</dbReference>
<dbReference type="AlphaFoldDB" id="A0A8H7LIM7"/>
<dbReference type="SUPFAM" id="SSF51004">
    <property type="entry name" value="C-terminal (heme d1) domain of cytochrome cd1-nitrite reductase"/>
    <property type="match status" value="1"/>
</dbReference>
<dbReference type="Proteomes" id="UP000650582">
    <property type="component" value="Unassembled WGS sequence"/>
</dbReference>
<reference evidence="2" key="1">
    <citation type="submission" date="2020-09" db="EMBL/GenBank/DDBJ databases">
        <title>Comparative genome analyses of four rice-infecting Rhizoctonia solani isolates reveal extensive enrichment of homogalacturonan modification genes.</title>
        <authorList>
            <person name="Lee D.-Y."/>
            <person name="Jeon J."/>
            <person name="Kim K.-T."/>
            <person name="Cheong K."/>
            <person name="Song H."/>
            <person name="Choi G."/>
            <person name="Ko J."/>
            <person name="Opiyo S.O."/>
            <person name="Zuo S."/>
            <person name="Madhav S."/>
            <person name="Lee Y.-H."/>
            <person name="Wang G.-L."/>
        </authorList>
    </citation>
    <scope>NUCLEOTIDE SEQUENCE</scope>
    <source>
        <strain evidence="2">AG1-IA YN-7</strain>
    </source>
</reference>
<comment type="similarity">
    <text evidence="1">Belongs to the cycloisomerase 2 family.</text>
</comment>
<dbReference type="PANTHER" id="PTHR30344">
    <property type="entry name" value="6-PHOSPHOGLUCONOLACTONASE-RELATED"/>
    <property type="match status" value="1"/>
</dbReference>
<organism evidence="2 3">
    <name type="scientific">Rhizoctonia solani</name>
    <dbReference type="NCBI Taxonomy" id="456999"/>
    <lineage>
        <taxon>Eukaryota</taxon>
        <taxon>Fungi</taxon>
        <taxon>Dikarya</taxon>
        <taxon>Basidiomycota</taxon>
        <taxon>Agaricomycotina</taxon>
        <taxon>Agaricomycetes</taxon>
        <taxon>Cantharellales</taxon>
        <taxon>Ceratobasidiaceae</taxon>
        <taxon>Rhizoctonia</taxon>
    </lineage>
</organism>
<dbReference type="InterPro" id="IPR019405">
    <property type="entry name" value="Lactonase_7-beta_prop"/>
</dbReference>
<evidence type="ECO:0000256" key="1">
    <source>
        <dbReference type="ARBA" id="ARBA00005564"/>
    </source>
</evidence>
<dbReference type="InterPro" id="IPR050282">
    <property type="entry name" value="Cycloisomerase_2"/>
</dbReference>
<dbReference type="Gene3D" id="2.130.10.10">
    <property type="entry name" value="YVTN repeat-like/Quinoprotein amine dehydrogenase"/>
    <property type="match status" value="1"/>
</dbReference>
<comment type="caution">
    <text evidence="2">The sequence shown here is derived from an EMBL/GenBank/DDBJ whole genome shotgun (WGS) entry which is preliminary data.</text>
</comment>
<sequence length="351" mass="36529">MAYKLLVGGYTATIATLLFNPSSSELSTIATSPAGYSPSWIVQHPANKSVVFATQELLPTGSILSFVVQQSGQLTQIGSANTGGSGPAHMTISSNGNEAVAMNYGAGSGTNIPLAADKIHFGNPYQTVAFNGTGPNQSRQEKSHPHQVIEYGNEYLVPDLGADKIWRLTKTSSGALQNSGYIQQPSGSGPRHVVTKGTTLYTLHELSSTLTQQTIPALGTSTQAPITSSVSIIPPGSSNPSAFTAAELLLSPISSAFPKQYLYATNRGDSSSDAVTIVDIEGNTLKIVGYVPTGLKQLRGASLSPGDGKYLALSGQGTGDVAIFERINGGTGLKQIAKVTGFEQPTAVIWL</sequence>